<dbReference type="Proteomes" id="UP000195766">
    <property type="component" value="Unassembled WGS sequence"/>
</dbReference>
<dbReference type="OrthoDB" id="7172230at2"/>
<evidence type="ECO:0000256" key="1">
    <source>
        <dbReference type="SAM" id="SignalP"/>
    </source>
</evidence>
<dbReference type="PROSITE" id="PS50853">
    <property type="entry name" value="FN3"/>
    <property type="match status" value="1"/>
</dbReference>
<feature type="chain" id="PRO_5012119459" evidence="1">
    <location>
        <begin position="22"/>
        <end position="1158"/>
    </location>
</feature>
<sequence>MPQIIPLVVTAITAVTSAVVAAGPLAVAAFNAANIIGAAALANEAFKAVQPQVKSSSTALEWNADPNAPNRFAFGRVGGAGNIIHNATYGPDKMFVGFVGVMSASGPIKSWQAFKADDAFVSFDASGKAINTEYANEMYLGRQRGRQPEPSYLPSPSGLKNGAAMPRWGASYKLSGKAAYMYTLAENSKRSAFKGKVPTGIHYIEGLYCYDPRFDSTYPGGTGPCRIDDPTTWVYSTNAYIHALNWSIGRWEGEARGFSPARYGVPYASMKVGGIGATPEGIDFSGYVEAANVFDENAWACAAWPDADQSKAAVLDSFLQAGGGIYAERQGKISCLHRAAPRTSVVTITADDTAGTIEYDTTTSLLERINTIRPEYWSEAHGWQMVATDEVTSDVWREEDGQGVAVTRSKGLAYNYVPGSKQARELAALQIAHTREGIRGTAPLRHYLDLEVGDCFTFEVPEAVLNGQKCIVLNVDPDLENDIINVTFASESDGKYPFAFGQADAPPPAPALQPADNTVSPPLPGDWTITPRPPAPGGGQLPGFDLGGIVSNETATAVIVEYGPTVTGPWKQAYQGPPTVTTIPIDGLQPGATYYIAVRYQRDQNYSERYVYGPRTAPLLDPSPTAPTIVSIRNDIEAAFGDIFDVSELLTDARTQLDAQGAEIAAARAGEANLSARISGVNQARIDGDQANAIAISGVAARTANTEADIIDLENALANEVTARAEAVNRVEARSGVNEVLDSEFRGYVAGDTSWGFASNYLSASSGANFDVYWSANQNVLYSFLNGNPPAGALGDWRSGWMTAEGHARYEGGAMLAIHAAIGQVWIEFGDESKNVIDNALLATGGRPGGGHGGNPANFDRVGGFATAPAGTAYRRLLVRNLSPGGVGYTFMPFIRPYSRPATATQTVLSGYSEGASTQVNAAVTQQSLAIIDLENQQAIASWRIKSEASGSKPAIIEAVSALGGAYVAFGAEQIYFGGNTVFDDATDTWQTVEGSTVYVRADGAPFGANANLREWWGPVGIALGAMTTANGYSGRMTTAPYNFDNTSGVGFHVKSSHMYISASRTGPGSVGTANVTVEAVGAVGPVDFIVYRMSGDAAIEASLSRWTDTTAPFQHVFSFDTDLTNQTKRAVFGCSARDAAGNTGNVVIEVEIFYNEE</sequence>
<reference evidence="3 4" key="1">
    <citation type="submission" date="2017-02" db="EMBL/GenBank/DDBJ databases">
        <authorList>
            <person name="Peterson S.W."/>
        </authorList>
    </citation>
    <scope>NUCLEOTIDE SEQUENCE [LARGE SCALE GENOMIC DNA]</scope>
    <source>
        <strain evidence="3 4">3F5N</strain>
    </source>
</reference>
<evidence type="ECO:0000259" key="2">
    <source>
        <dbReference type="PROSITE" id="PS50853"/>
    </source>
</evidence>
<dbReference type="InterPro" id="IPR013783">
    <property type="entry name" value="Ig-like_fold"/>
</dbReference>
<protein>
    <submittedName>
        <fullName evidence="3">Phage tail fiber protein #Phage host specificity protein J</fullName>
    </submittedName>
</protein>
<gene>
    <name evidence="3" type="ORF">FM111_01860</name>
</gene>
<dbReference type="EMBL" id="FUIE01000015">
    <property type="protein sequence ID" value="SJM49501.1"/>
    <property type="molecule type" value="Genomic_DNA"/>
</dbReference>
<dbReference type="InterPro" id="IPR003961">
    <property type="entry name" value="FN3_dom"/>
</dbReference>
<proteinExistence type="predicted"/>
<feature type="signal peptide" evidence="1">
    <location>
        <begin position="1"/>
        <end position="21"/>
    </location>
</feature>
<dbReference type="CDD" id="cd00063">
    <property type="entry name" value="FN3"/>
    <property type="match status" value="1"/>
</dbReference>
<dbReference type="SUPFAM" id="SSF49265">
    <property type="entry name" value="Fibronectin type III"/>
    <property type="match status" value="1"/>
</dbReference>
<evidence type="ECO:0000313" key="3">
    <source>
        <dbReference type="EMBL" id="SJM49501.1"/>
    </source>
</evidence>
<dbReference type="InterPro" id="IPR036116">
    <property type="entry name" value="FN3_sf"/>
</dbReference>
<name>A0A1R4F0W2_BREDI</name>
<keyword evidence="1" id="KW-0732">Signal</keyword>
<organism evidence="3 4">
    <name type="scientific">Brevundimonas diminuta 3F5N</name>
    <dbReference type="NCBI Taxonomy" id="1255603"/>
    <lineage>
        <taxon>Bacteria</taxon>
        <taxon>Pseudomonadati</taxon>
        <taxon>Pseudomonadota</taxon>
        <taxon>Alphaproteobacteria</taxon>
        <taxon>Caulobacterales</taxon>
        <taxon>Caulobacteraceae</taxon>
        <taxon>Brevundimonas</taxon>
    </lineage>
</organism>
<dbReference type="Gene3D" id="2.60.40.10">
    <property type="entry name" value="Immunoglobulins"/>
    <property type="match status" value="1"/>
</dbReference>
<dbReference type="AlphaFoldDB" id="A0A1R4F0W2"/>
<dbReference type="RefSeq" id="WP_087139044.1">
    <property type="nucleotide sequence ID" value="NZ_FUIE01000015.1"/>
</dbReference>
<feature type="domain" description="Fibronectin type-III" evidence="2">
    <location>
        <begin position="513"/>
        <end position="628"/>
    </location>
</feature>
<evidence type="ECO:0000313" key="4">
    <source>
        <dbReference type="Proteomes" id="UP000195766"/>
    </source>
</evidence>
<accession>A0A1R4F0W2</accession>